<protein>
    <submittedName>
        <fullName evidence="2">DUF974 domain-containing protein</fullName>
    </submittedName>
</protein>
<feature type="compositionally biased region" description="Basic residues" evidence="1">
    <location>
        <begin position="649"/>
        <end position="662"/>
    </location>
</feature>
<feature type="region of interest" description="Disordered" evidence="1">
    <location>
        <begin position="61"/>
        <end position="84"/>
    </location>
</feature>
<feature type="region of interest" description="Disordered" evidence="1">
    <location>
        <begin position="642"/>
        <end position="668"/>
    </location>
</feature>
<dbReference type="InterPro" id="IPR027417">
    <property type="entry name" value="P-loop_NTPase"/>
</dbReference>
<keyword evidence="3" id="KW-1185">Reference proteome</keyword>
<dbReference type="SUPFAM" id="SSF52540">
    <property type="entry name" value="P-loop containing nucleoside triphosphate hydrolases"/>
    <property type="match status" value="1"/>
</dbReference>
<dbReference type="EMBL" id="JBFCZG010000010">
    <property type="protein sequence ID" value="KAL3417783.1"/>
    <property type="molecule type" value="Genomic_DNA"/>
</dbReference>
<dbReference type="InterPro" id="IPR050896">
    <property type="entry name" value="Mito_lipid_metab_GTPase"/>
</dbReference>
<dbReference type="PANTHER" id="PTHR46434:SF1">
    <property type="entry name" value="GENETIC INTERACTOR OF PROHIBITINS 3, MITOCHONDRIAL"/>
    <property type="match status" value="1"/>
</dbReference>
<comment type="caution">
    <text evidence="2">The sequence shown here is derived from an EMBL/GenBank/DDBJ whole genome shotgun (WGS) entry which is preliminary data.</text>
</comment>
<dbReference type="PANTHER" id="PTHR46434">
    <property type="entry name" value="GENETIC INTERACTOR OF PROHIBITINS 3, MITOCHONDRIAL"/>
    <property type="match status" value="1"/>
</dbReference>
<evidence type="ECO:0000313" key="2">
    <source>
        <dbReference type="EMBL" id="KAL3417783.1"/>
    </source>
</evidence>
<evidence type="ECO:0000313" key="3">
    <source>
        <dbReference type="Proteomes" id="UP001629113"/>
    </source>
</evidence>
<feature type="compositionally biased region" description="Polar residues" evidence="1">
    <location>
        <begin position="61"/>
        <end position="80"/>
    </location>
</feature>
<feature type="compositionally biased region" description="Acidic residues" evidence="1">
    <location>
        <begin position="599"/>
        <end position="612"/>
    </location>
</feature>
<name>A0ABR4P391_9HELO</name>
<accession>A0ABR4P391</accession>
<gene>
    <name evidence="2" type="ORF">PVAG01_10793</name>
</gene>
<sequence>MSIRVGSSQLSRQLSRLRLGEIPEFLCPILRSTVAQPVCKHSRHYFVLNSSSVQKRFSHASVQITDDQETSTSSSASPPQLQRELPPQCVGCGAFSQTYAQDEPGYYTTTRRAVSNYINGRDPQGKQKDEDDLIDAALKNVDSELVKNLGLDTIKSREVKPQESPVCDRCHKLKHHEAGVSIQHPSIQSIQDTIFESPHKYNHIYHVIDAADFPMSLVSNLYRLLKLTPQRALNRRSKSGKFYHGRKTEISFIITRADLLAPLKTQVDSLMPYLTSVLRDALGKAGQDVRLGNVRCVSAVRGWWTKELKEDIWSRGGGGWMVGKVNVGKSQLFSVVFPKGRRSTAAIGRPTQPAGDGANVPNQIEAQHAEATEVESTMSREKFTDPSALLPPVQAETDFPTMPLVSALPGTTASPIRVPFGNGKGELIDLPGLSRRDLEHYVKEKFRPKLLMRSRIRPEQQTVKPGQSLLLGGFIRITPTSPETIILAYAFTPILAHLTSTEKAIGVQTQSIASGVSNITLPGVGENIAKAGTFHLKWDVTKQRTGPVTARDGAAIKPEKLPYKVLATDILIEGCGWVELVAQVRKGPGEMTNGKTTDQGDEVPEPAEEEVDPSWPVVEVFSPEGRCIASRKPMNAWSFLAQKPVSSKGRPRQSMRGAKKAYKSSEKK</sequence>
<proteinExistence type="predicted"/>
<dbReference type="Proteomes" id="UP001629113">
    <property type="component" value="Unassembled WGS sequence"/>
</dbReference>
<organism evidence="2 3">
    <name type="scientific">Phlyctema vagabunda</name>
    <dbReference type="NCBI Taxonomy" id="108571"/>
    <lineage>
        <taxon>Eukaryota</taxon>
        <taxon>Fungi</taxon>
        <taxon>Dikarya</taxon>
        <taxon>Ascomycota</taxon>
        <taxon>Pezizomycotina</taxon>
        <taxon>Leotiomycetes</taxon>
        <taxon>Helotiales</taxon>
        <taxon>Dermateaceae</taxon>
        <taxon>Phlyctema</taxon>
    </lineage>
</organism>
<feature type="region of interest" description="Disordered" evidence="1">
    <location>
        <begin position="588"/>
        <end position="612"/>
    </location>
</feature>
<evidence type="ECO:0000256" key="1">
    <source>
        <dbReference type="SAM" id="MobiDB-lite"/>
    </source>
</evidence>
<dbReference type="Gene3D" id="3.40.50.300">
    <property type="entry name" value="P-loop containing nucleotide triphosphate hydrolases"/>
    <property type="match status" value="1"/>
</dbReference>
<reference evidence="2 3" key="1">
    <citation type="submission" date="2024-06" db="EMBL/GenBank/DDBJ databases">
        <title>Complete genome of Phlyctema vagabunda strain 19-DSS-EL-015.</title>
        <authorList>
            <person name="Fiorenzani C."/>
        </authorList>
    </citation>
    <scope>NUCLEOTIDE SEQUENCE [LARGE SCALE GENOMIC DNA]</scope>
    <source>
        <strain evidence="2 3">19-DSS-EL-015</strain>
    </source>
</reference>